<evidence type="ECO:0000256" key="1">
    <source>
        <dbReference type="SAM" id="SignalP"/>
    </source>
</evidence>
<name>A0AA38PAQ5_9AGAR</name>
<reference evidence="2" key="1">
    <citation type="submission" date="2022-08" db="EMBL/GenBank/DDBJ databases">
        <authorList>
            <consortium name="DOE Joint Genome Institute"/>
            <person name="Min B."/>
            <person name="Riley R."/>
            <person name="Sierra-Patev S."/>
            <person name="Naranjo-Ortiz M."/>
            <person name="Looney B."/>
            <person name="Konkel Z."/>
            <person name="Slot J.C."/>
            <person name="Sakamoto Y."/>
            <person name="Steenwyk J.L."/>
            <person name="Rokas A."/>
            <person name="Carro J."/>
            <person name="Camarero S."/>
            <person name="Ferreira P."/>
            <person name="Molpeceres G."/>
            <person name="Ruiz-Duenas F.J."/>
            <person name="Serrano A."/>
            <person name="Henrissat B."/>
            <person name="Drula E."/>
            <person name="Hughes K.W."/>
            <person name="Mata J.L."/>
            <person name="Ishikawa N.K."/>
            <person name="Vargas-Isla R."/>
            <person name="Ushijima S."/>
            <person name="Smith C.A."/>
            <person name="Ahrendt S."/>
            <person name="Andreopoulos W."/>
            <person name="He G."/>
            <person name="Labutti K."/>
            <person name="Lipzen A."/>
            <person name="Ng V."/>
            <person name="Sandor L."/>
            <person name="Barry K."/>
            <person name="Martinez A.T."/>
            <person name="Xiao Y."/>
            <person name="Gibbons J.G."/>
            <person name="Terashima K."/>
            <person name="Hibbett D.S."/>
            <person name="Grigoriev I.V."/>
        </authorList>
    </citation>
    <scope>NUCLEOTIDE SEQUENCE</scope>
    <source>
        <strain evidence="2">TFB9207</strain>
    </source>
</reference>
<sequence>MTMNVYTGASHTSFTFSWISMSLWLTAVSGKSQDIFVPSIPFEAGRRFQNLNSLAASREYISYPYEATGYPHELWTSASRSQVARF</sequence>
<accession>A0AA38PAQ5</accession>
<evidence type="ECO:0008006" key="4">
    <source>
        <dbReference type="Google" id="ProtNLM"/>
    </source>
</evidence>
<feature type="chain" id="PRO_5041365429" description="Secreted protein" evidence="1">
    <location>
        <begin position="31"/>
        <end position="86"/>
    </location>
</feature>
<comment type="caution">
    <text evidence="2">The sequence shown here is derived from an EMBL/GenBank/DDBJ whole genome shotgun (WGS) entry which is preliminary data.</text>
</comment>
<dbReference type="EMBL" id="MU806128">
    <property type="protein sequence ID" value="KAJ3839435.1"/>
    <property type="molecule type" value="Genomic_DNA"/>
</dbReference>
<proteinExistence type="predicted"/>
<evidence type="ECO:0000313" key="3">
    <source>
        <dbReference type="Proteomes" id="UP001163846"/>
    </source>
</evidence>
<protein>
    <recommendedName>
        <fullName evidence="4">Secreted protein</fullName>
    </recommendedName>
</protein>
<organism evidence="2 3">
    <name type="scientific">Lentinula raphanica</name>
    <dbReference type="NCBI Taxonomy" id="153919"/>
    <lineage>
        <taxon>Eukaryota</taxon>
        <taxon>Fungi</taxon>
        <taxon>Dikarya</taxon>
        <taxon>Basidiomycota</taxon>
        <taxon>Agaricomycotina</taxon>
        <taxon>Agaricomycetes</taxon>
        <taxon>Agaricomycetidae</taxon>
        <taxon>Agaricales</taxon>
        <taxon>Marasmiineae</taxon>
        <taxon>Omphalotaceae</taxon>
        <taxon>Lentinula</taxon>
    </lineage>
</organism>
<keyword evidence="3" id="KW-1185">Reference proteome</keyword>
<evidence type="ECO:0000313" key="2">
    <source>
        <dbReference type="EMBL" id="KAJ3839435.1"/>
    </source>
</evidence>
<dbReference type="Proteomes" id="UP001163846">
    <property type="component" value="Unassembled WGS sequence"/>
</dbReference>
<feature type="signal peptide" evidence="1">
    <location>
        <begin position="1"/>
        <end position="30"/>
    </location>
</feature>
<gene>
    <name evidence="2" type="ORF">F5878DRAFT_121065</name>
</gene>
<keyword evidence="1" id="KW-0732">Signal</keyword>
<dbReference type="AlphaFoldDB" id="A0AA38PAQ5"/>